<evidence type="ECO:0000313" key="9">
    <source>
        <dbReference type="Ensembl" id="ENSACOP00000003503.1"/>
    </source>
</evidence>
<reference evidence="9" key="2">
    <citation type="submission" date="2025-09" db="UniProtKB">
        <authorList>
            <consortium name="Ensembl"/>
        </authorList>
    </citation>
    <scope>IDENTIFICATION</scope>
</reference>
<dbReference type="Pfam" id="PF12719">
    <property type="entry name" value="Cnd3"/>
    <property type="match status" value="1"/>
</dbReference>
<dbReference type="InterPro" id="IPR016024">
    <property type="entry name" value="ARM-type_fold"/>
</dbReference>
<evidence type="ECO:0000256" key="3">
    <source>
        <dbReference type="ARBA" id="ARBA00022454"/>
    </source>
</evidence>
<dbReference type="GO" id="GO:0000793">
    <property type="term" value="C:condensed chromosome"/>
    <property type="evidence" value="ECO:0007669"/>
    <property type="project" value="TreeGrafter"/>
</dbReference>
<dbReference type="PANTHER" id="PTHR14418">
    <property type="entry name" value="CONDENSIN COMPLEX SUBUNIT 3-RELATED"/>
    <property type="match status" value="1"/>
</dbReference>
<dbReference type="GO" id="GO:0005737">
    <property type="term" value="C:cytoplasm"/>
    <property type="evidence" value="ECO:0007669"/>
    <property type="project" value="TreeGrafter"/>
</dbReference>
<dbReference type="InterPro" id="IPR025977">
    <property type="entry name" value="Cnd3_C"/>
</dbReference>
<keyword evidence="10" id="KW-1185">Reference proteome</keyword>
<feature type="domain" description="Nuclear condensin complex subunit 3 C-terminal" evidence="8">
    <location>
        <begin position="430"/>
        <end position="715"/>
    </location>
</feature>
<dbReference type="InterPro" id="IPR027165">
    <property type="entry name" value="CND3"/>
</dbReference>
<keyword evidence="3" id="KW-0158">Chromosome</keyword>
<protein>
    <submittedName>
        <fullName evidence="9">Non-SMC condensin I complex subunit G</fullName>
    </submittedName>
</protein>
<dbReference type="AlphaFoldDB" id="A0A8B9F6S3"/>
<keyword evidence="6" id="KW-0226">DNA condensation</keyword>
<proteinExistence type="inferred from homology"/>
<dbReference type="PANTHER" id="PTHR14418:SF5">
    <property type="entry name" value="CONDENSIN COMPLEX SUBUNIT 3"/>
    <property type="match status" value="1"/>
</dbReference>
<dbReference type="GO" id="GO:0000796">
    <property type="term" value="C:condensin complex"/>
    <property type="evidence" value="ECO:0007669"/>
    <property type="project" value="InterPro"/>
</dbReference>
<evidence type="ECO:0000256" key="5">
    <source>
        <dbReference type="ARBA" id="ARBA00022776"/>
    </source>
</evidence>
<sequence length="795" mass="90211">MPENAQIDDDLFDKINEAMLIRLKDKFSNVRIQAVLALSRLQDPKDENCPVVNIYSTLLENDSNSEVRRAVLSCIAPSARTLPKIVSRTMDIKEAVRKLAYEVLAEKVHMRTLSIAQRVKLLQQGLNDRSDAVKEITKKKLLQAWLQMTEGHVLEFLHRLDVENCPEVATPVLNAMFSLSPLTNFVQNCKNLDSRKLIPLEDLTAENVVYWRCLCEYLKSKGEEGEVLLEQMLPEPAVYADYLLSYLQNMPVLTEEQREDFACFENLMTKEFIGQQLILIIGCMDTTEEGGRKHLLVTLQKILILPVISTALISPLTERLLSIVNDDDRRIQIIAEIISEVCEPVATVEQPDATEIRKRELKLAEIKVKLFEAKAALEECITLQDFNKASVLKEKITELEHIKKDLIKEVEQPEIKEMHVEKDDPETLLRCLMMCYELLKIISLSKGIGPTINEIIKSLILPGITNVHPAVRSMAVLCLGCCALQKKEFARQHFALLLQVLQVDDLKVKLSALKAIFDQLMLFGIEPFKEESEQIEEEEEETTVVHNLLQLLSGFLDSEFPEVRTEAAEGIAKLMFSGRLISAKLLSRLILLWYNPVTEEDTRLRHCLGVFFPLFAYANRSNQECFEEAYLPTLQTLLNAPATSPLSEIDVSNVSELLVDLTRSSELKHQSKKSQDYQDLTVHDSLAVKICNEILRDPTAPDVRIYVKALNLLELSGSSTQNLLVLINEILEEVKDKLCQKAIEKFKMNLTKDPNVGKEHAEMTEETGLSERMQEMETTLSENAIQNEEGNLGEV</sequence>
<name>A0A8B9F6S3_9PSIT</name>
<organism evidence="9 10">
    <name type="scientific">Amazona collaria</name>
    <name type="common">yellow-billed parrot</name>
    <dbReference type="NCBI Taxonomy" id="241587"/>
    <lineage>
        <taxon>Eukaryota</taxon>
        <taxon>Metazoa</taxon>
        <taxon>Chordata</taxon>
        <taxon>Craniata</taxon>
        <taxon>Vertebrata</taxon>
        <taxon>Euteleostomi</taxon>
        <taxon>Archelosauria</taxon>
        <taxon>Archosauria</taxon>
        <taxon>Dinosauria</taxon>
        <taxon>Saurischia</taxon>
        <taxon>Theropoda</taxon>
        <taxon>Coelurosauria</taxon>
        <taxon>Aves</taxon>
        <taxon>Neognathae</taxon>
        <taxon>Neoaves</taxon>
        <taxon>Telluraves</taxon>
        <taxon>Australaves</taxon>
        <taxon>Psittaciformes</taxon>
        <taxon>Psittacidae</taxon>
        <taxon>Amazona</taxon>
    </lineage>
</organism>
<dbReference type="InterPro" id="IPR011989">
    <property type="entry name" value="ARM-like"/>
</dbReference>
<dbReference type="Ensembl" id="ENSACOT00000003631.1">
    <property type="protein sequence ID" value="ENSACOP00000003503.1"/>
    <property type="gene ID" value="ENSACOG00000002422.1"/>
</dbReference>
<comment type="similarity">
    <text evidence="2">Belongs to the CND3 (condensin subunit 3) family.</text>
</comment>
<comment type="subcellular location">
    <subcellularLocation>
        <location evidence="1">Chromosome</location>
    </subcellularLocation>
</comment>
<keyword evidence="4" id="KW-0132">Cell division</keyword>
<keyword evidence="5" id="KW-0498">Mitosis</keyword>
<evidence type="ECO:0000256" key="2">
    <source>
        <dbReference type="ARBA" id="ARBA00006533"/>
    </source>
</evidence>
<dbReference type="GO" id="GO:0051301">
    <property type="term" value="P:cell division"/>
    <property type="evidence" value="ECO:0007669"/>
    <property type="project" value="UniProtKB-KW"/>
</dbReference>
<dbReference type="SUPFAM" id="SSF48371">
    <property type="entry name" value="ARM repeat"/>
    <property type="match status" value="1"/>
</dbReference>
<reference evidence="9" key="1">
    <citation type="submission" date="2025-08" db="UniProtKB">
        <authorList>
            <consortium name="Ensembl"/>
        </authorList>
    </citation>
    <scope>IDENTIFICATION</scope>
</reference>
<evidence type="ECO:0000256" key="6">
    <source>
        <dbReference type="ARBA" id="ARBA00023067"/>
    </source>
</evidence>
<evidence type="ECO:0000259" key="8">
    <source>
        <dbReference type="Pfam" id="PF12719"/>
    </source>
</evidence>
<dbReference type="Proteomes" id="UP000694522">
    <property type="component" value="Unplaced"/>
</dbReference>
<evidence type="ECO:0000256" key="7">
    <source>
        <dbReference type="ARBA" id="ARBA00023306"/>
    </source>
</evidence>
<dbReference type="GO" id="GO:0007076">
    <property type="term" value="P:mitotic chromosome condensation"/>
    <property type="evidence" value="ECO:0007669"/>
    <property type="project" value="InterPro"/>
</dbReference>
<evidence type="ECO:0000256" key="1">
    <source>
        <dbReference type="ARBA" id="ARBA00004286"/>
    </source>
</evidence>
<evidence type="ECO:0000313" key="10">
    <source>
        <dbReference type="Proteomes" id="UP000694522"/>
    </source>
</evidence>
<keyword evidence="7" id="KW-0131">Cell cycle</keyword>
<dbReference type="Gene3D" id="1.25.10.10">
    <property type="entry name" value="Leucine-rich Repeat Variant"/>
    <property type="match status" value="2"/>
</dbReference>
<evidence type="ECO:0000256" key="4">
    <source>
        <dbReference type="ARBA" id="ARBA00022618"/>
    </source>
</evidence>
<accession>A0A8B9F6S3</accession>